<keyword evidence="2" id="KW-1185">Reference proteome</keyword>
<evidence type="ECO:0000313" key="2">
    <source>
        <dbReference type="Proteomes" id="UP000805193"/>
    </source>
</evidence>
<organism evidence="1 2">
    <name type="scientific">Ixodes persulcatus</name>
    <name type="common">Taiga tick</name>
    <dbReference type="NCBI Taxonomy" id="34615"/>
    <lineage>
        <taxon>Eukaryota</taxon>
        <taxon>Metazoa</taxon>
        <taxon>Ecdysozoa</taxon>
        <taxon>Arthropoda</taxon>
        <taxon>Chelicerata</taxon>
        <taxon>Arachnida</taxon>
        <taxon>Acari</taxon>
        <taxon>Parasitiformes</taxon>
        <taxon>Ixodida</taxon>
        <taxon>Ixodoidea</taxon>
        <taxon>Ixodidae</taxon>
        <taxon>Ixodinae</taxon>
        <taxon>Ixodes</taxon>
    </lineage>
</organism>
<proteinExistence type="predicted"/>
<accession>A0AC60QLS3</accession>
<reference evidence="1 2" key="1">
    <citation type="journal article" date="2020" name="Cell">
        <title>Large-Scale Comparative Analyses of Tick Genomes Elucidate Their Genetic Diversity and Vector Capacities.</title>
        <authorList>
            <consortium name="Tick Genome and Microbiome Consortium (TIGMIC)"/>
            <person name="Jia N."/>
            <person name="Wang J."/>
            <person name="Shi W."/>
            <person name="Du L."/>
            <person name="Sun Y."/>
            <person name="Zhan W."/>
            <person name="Jiang J.F."/>
            <person name="Wang Q."/>
            <person name="Zhang B."/>
            <person name="Ji P."/>
            <person name="Bell-Sakyi L."/>
            <person name="Cui X.M."/>
            <person name="Yuan T.T."/>
            <person name="Jiang B.G."/>
            <person name="Yang W.F."/>
            <person name="Lam T.T."/>
            <person name="Chang Q.C."/>
            <person name="Ding S.J."/>
            <person name="Wang X.J."/>
            <person name="Zhu J.G."/>
            <person name="Ruan X.D."/>
            <person name="Zhao L."/>
            <person name="Wei J.T."/>
            <person name="Ye R.Z."/>
            <person name="Que T.C."/>
            <person name="Du C.H."/>
            <person name="Zhou Y.H."/>
            <person name="Cheng J.X."/>
            <person name="Dai P.F."/>
            <person name="Guo W.B."/>
            <person name="Han X.H."/>
            <person name="Huang E.J."/>
            <person name="Li L.F."/>
            <person name="Wei W."/>
            <person name="Gao Y.C."/>
            <person name="Liu J.Z."/>
            <person name="Shao H.Z."/>
            <person name="Wang X."/>
            <person name="Wang C.C."/>
            <person name="Yang T.C."/>
            <person name="Huo Q.B."/>
            <person name="Li W."/>
            <person name="Chen H.Y."/>
            <person name="Chen S.E."/>
            <person name="Zhou L.G."/>
            <person name="Ni X.B."/>
            <person name="Tian J.H."/>
            <person name="Sheng Y."/>
            <person name="Liu T."/>
            <person name="Pan Y.S."/>
            <person name="Xia L.Y."/>
            <person name="Li J."/>
            <person name="Zhao F."/>
            <person name="Cao W.C."/>
        </authorList>
    </citation>
    <scope>NUCLEOTIDE SEQUENCE [LARGE SCALE GENOMIC DNA]</scope>
    <source>
        <strain evidence="1">Iper-2018</strain>
    </source>
</reference>
<evidence type="ECO:0000313" key="1">
    <source>
        <dbReference type="EMBL" id="KAG0435718.1"/>
    </source>
</evidence>
<dbReference type="Proteomes" id="UP000805193">
    <property type="component" value="Unassembled WGS sequence"/>
</dbReference>
<name>A0AC60QLS3_IXOPE</name>
<gene>
    <name evidence="1" type="ORF">HPB47_018349</name>
</gene>
<dbReference type="EMBL" id="JABSTQ010007441">
    <property type="protein sequence ID" value="KAG0435718.1"/>
    <property type="molecule type" value="Genomic_DNA"/>
</dbReference>
<protein>
    <submittedName>
        <fullName evidence="1">Uncharacterized protein</fullName>
    </submittedName>
</protein>
<comment type="caution">
    <text evidence="1">The sequence shown here is derived from an EMBL/GenBank/DDBJ whole genome shotgun (WGS) entry which is preliminary data.</text>
</comment>
<sequence>MGSWPKRGKATYGVILTHGAGGDMHQKHLVELTSDLVSTGNAAVFRFTCRGLNIVHRIKVYSTVLKYVLQNYDLKGVFLGGRSMGARAAVGTAISDDKSVQKLEKKILGIVCLAYPLHPEKQTSKLRDAPLLALKKPAFFMSGTSDAMCSRELLEETLEKAAFEPAFAWLDGCDHGFERKGGSSDDEVSAGFSEIAGWCEAVVKDAV</sequence>